<dbReference type="SMART" id="SM00179">
    <property type="entry name" value="EGF_CA"/>
    <property type="match status" value="2"/>
</dbReference>
<dbReference type="InterPro" id="IPR000152">
    <property type="entry name" value="EGF-type_Asp/Asn_hydroxyl_site"/>
</dbReference>
<comment type="caution">
    <text evidence="8">The sequence shown here is derived from an EMBL/GenBank/DDBJ whole genome shotgun (WGS) entry which is preliminary data.</text>
</comment>
<sequence length="405" mass="44706">MPSLLSVIQLLRVFLFVLLVVCYAQEAEVQAQRRRTPRPPARTHSNSGKIAKKGCNDRCGDVSIPFPFGMGASECYYNPYYEIKCNYSASPPVPWLEALVIGNETHVFLKQKMKKFDVLEITEENIRVNMVASVSCDLNSTTNGTFGTEYITYFPVSYSLNKLTVIGCDIYGSVRVMNSPFNQVHKKMPKKESFLSSSVCMSLCVGSNISTPSRCAGYACCSTSIPEGTYIYSVSTTRVSQSTLGSSFPCNHAFVADQNFSGVDELLWSREDALVPVVLDWAMHDYDTCEEAAQKNYSMNDACGRNTACVDSHNGPGYRCKCSKGYDGNPYLLHGCQDVDECKESQICGSKEVICTNTEGNYNCSCSPGKIMRIGKVGYYCMSPLVQVQPTPLEARSKLGMAVFL</sequence>
<dbReference type="Pfam" id="PF07645">
    <property type="entry name" value="EGF_CA"/>
    <property type="match status" value="1"/>
</dbReference>
<comment type="subcellular location">
    <subcellularLocation>
        <location evidence="1">Membrane</location>
        <topology evidence="1">Single-pass membrane protein</topology>
    </subcellularLocation>
</comment>
<keyword evidence="9" id="KW-1185">Reference proteome</keyword>
<keyword evidence="4 5" id="KW-1015">Disulfide bond</keyword>
<dbReference type="InterPro" id="IPR025287">
    <property type="entry name" value="WAK_GUB"/>
</dbReference>
<accession>A0AA41VJL9</accession>
<comment type="caution">
    <text evidence="5">Lacks conserved residue(s) required for the propagation of feature annotation.</text>
</comment>
<feature type="disulfide bond" evidence="5">
    <location>
        <begin position="303"/>
        <end position="320"/>
    </location>
</feature>
<keyword evidence="2 5" id="KW-0245">EGF-like domain</keyword>
<gene>
    <name evidence="8" type="ORF">MKW94_027953</name>
</gene>
<keyword evidence="3 6" id="KW-0732">Signal</keyword>
<dbReference type="Pfam" id="PF13947">
    <property type="entry name" value="GUB_WAK_bind"/>
    <property type="match status" value="1"/>
</dbReference>
<dbReference type="InterPro" id="IPR049883">
    <property type="entry name" value="NOTCH1_EGF-like"/>
</dbReference>
<dbReference type="PROSITE" id="PS50026">
    <property type="entry name" value="EGF_3"/>
    <property type="match status" value="1"/>
</dbReference>
<evidence type="ECO:0000313" key="9">
    <source>
        <dbReference type="Proteomes" id="UP001177140"/>
    </source>
</evidence>
<dbReference type="CDD" id="cd00054">
    <property type="entry name" value="EGF_CA"/>
    <property type="match status" value="1"/>
</dbReference>
<evidence type="ECO:0000256" key="2">
    <source>
        <dbReference type="ARBA" id="ARBA00022536"/>
    </source>
</evidence>
<evidence type="ECO:0000256" key="1">
    <source>
        <dbReference type="ARBA" id="ARBA00004167"/>
    </source>
</evidence>
<evidence type="ECO:0000256" key="6">
    <source>
        <dbReference type="SAM" id="SignalP"/>
    </source>
</evidence>
<feature type="chain" id="PRO_5041276524" description="EGF-like domain-containing protein" evidence="6">
    <location>
        <begin position="25"/>
        <end position="405"/>
    </location>
</feature>
<evidence type="ECO:0000313" key="8">
    <source>
        <dbReference type="EMBL" id="MCL7042400.1"/>
    </source>
</evidence>
<feature type="domain" description="EGF-like" evidence="7">
    <location>
        <begin position="285"/>
        <end position="337"/>
    </location>
</feature>
<dbReference type="GO" id="GO:0016020">
    <property type="term" value="C:membrane"/>
    <property type="evidence" value="ECO:0007669"/>
    <property type="project" value="UniProtKB-SubCell"/>
</dbReference>
<dbReference type="PROSITE" id="PS01187">
    <property type="entry name" value="EGF_CA"/>
    <property type="match status" value="1"/>
</dbReference>
<protein>
    <recommendedName>
        <fullName evidence="7">EGF-like domain-containing protein</fullName>
    </recommendedName>
</protein>
<dbReference type="InterPro" id="IPR018097">
    <property type="entry name" value="EGF_Ca-bd_CS"/>
</dbReference>
<dbReference type="Gene3D" id="2.10.25.10">
    <property type="entry name" value="Laminin"/>
    <property type="match status" value="2"/>
</dbReference>
<dbReference type="InterPro" id="IPR001881">
    <property type="entry name" value="EGF-like_Ca-bd_dom"/>
</dbReference>
<evidence type="ECO:0000256" key="4">
    <source>
        <dbReference type="ARBA" id="ARBA00023157"/>
    </source>
</evidence>
<evidence type="ECO:0000256" key="3">
    <source>
        <dbReference type="ARBA" id="ARBA00022729"/>
    </source>
</evidence>
<dbReference type="PANTHER" id="PTHR33491">
    <property type="entry name" value="OSJNBA0016N04.9 PROTEIN"/>
    <property type="match status" value="1"/>
</dbReference>
<dbReference type="AlphaFoldDB" id="A0AA41VJL9"/>
<dbReference type="PROSITE" id="PS00010">
    <property type="entry name" value="ASX_HYDROXYL"/>
    <property type="match status" value="1"/>
</dbReference>
<feature type="signal peptide" evidence="6">
    <location>
        <begin position="1"/>
        <end position="24"/>
    </location>
</feature>
<evidence type="ECO:0000256" key="5">
    <source>
        <dbReference type="PROSITE-ProRule" id="PRU00076"/>
    </source>
</evidence>
<feature type="non-terminal residue" evidence="8">
    <location>
        <position position="405"/>
    </location>
</feature>
<dbReference type="GO" id="GO:0005509">
    <property type="term" value="F:calcium ion binding"/>
    <property type="evidence" value="ECO:0007669"/>
    <property type="project" value="InterPro"/>
</dbReference>
<organism evidence="8 9">
    <name type="scientific">Papaver nudicaule</name>
    <name type="common">Iceland poppy</name>
    <dbReference type="NCBI Taxonomy" id="74823"/>
    <lineage>
        <taxon>Eukaryota</taxon>
        <taxon>Viridiplantae</taxon>
        <taxon>Streptophyta</taxon>
        <taxon>Embryophyta</taxon>
        <taxon>Tracheophyta</taxon>
        <taxon>Spermatophyta</taxon>
        <taxon>Magnoliopsida</taxon>
        <taxon>Ranunculales</taxon>
        <taxon>Papaveraceae</taxon>
        <taxon>Papaveroideae</taxon>
        <taxon>Papaver</taxon>
    </lineage>
</organism>
<evidence type="ECO:0000259" key="7">
    <source>
        <dbReference type="PROSITE" id="PS50026"/>
    </source>
</evidence>
<dbReference type="GO" id="GO:0030247">
    <property type="term" value="F:polysaccharide binding"/>
    <property type="evidence" value="ECO:0007669"/>
    <property type="project" value="InterPro"/>
</dbReference>
<name>A0AA41VJL9_PAPNU</name>
<dbReference type="EMBL" id="JAJJMA010234893">
    <property type="protein sequence ID" value="MCL7042400.1"/>
    <property type="molecule type" value="Genomic_DNA"/>
</dbReference>
<dbReference type="SUPFAM" id="SSF57196">
    <property type="entry name" value="EGF/Laminin"/>
    <property type="match status" value="1"/>
</dbReference>
<reference evidence="8" key="1">
    <citation type="submission" date="2022-03" db="EMBL/GenBank/DDBJ databases">
        <title>A functionally conserved STORR gene fusion in Papaver species that diverged 16.8 million years ago.</title>
        <authorList>
            <person name="Catania T."/>
        </authorList>
    </citation>
    <scope>NUCLEOTIDE SEQUENCE</scope>
    <source>
        <strain evidence="8">S-191538</strain>
    </source>
</reference>
<proteinExistence type="predicted"/>
<dbReference type="Proteomes" id="UP001177140">
    <property type="component" value="Unassembled WGS sequence"/>
</dbReference>
<dbReference type="InterPro" id="IPR000742">
    <property type="entry name" value="EGF"/>
</dbReference>